<organism evidence="1 2">
    <name type="scientific">Schistosoma mattheei</name>
    <dbReference type="NCBI Taxonomy" id="31246"/>
    <lineage>
        <taxon>Eukaryota</taxon>
        <taxon>Metazoa</taxon>
        <taxon>Spiralia</taxon>
        <taxon>Lophotrochozoa</taxon>
        <taxon>Platyhelminthes</taxon>
        <taxon>Trematoda</taxon>
        <taxon>Digenea</taxon>
        <taxon>Strigeidida</taxon>
        <taxon>Schistosomatoidea</taxon>
        <taxon>Schistosomatidae</taxon>
        <taxon>Schistosoma</taxon>
    </lineage>
</organism>
<name>A0A3P8DRM8_9TREM</name>
<keyword evidence="2" id="KW-1185">Reference proteome</keyword>
<protein>
    <submittedName>
        <fullName evidence="1">Uncharacterized protein</fullName>
    </submittedName>
</protein>
<sequence length="63" mass="7594">MSLFHHWYHLMYYQTHRMNPKIHLEVCFLYYSLITQRSEVANHKNDYLNKQQAIGLGLNQPAS</sequence>
<dbReference type="EMBL" id="UZAL01030541">
    <property type="protein sequence ID" value="VDP54347.1"/>
    <property type="molecule type" value="Genomic_DNA"/>
</dbReference>
<dbReference type="AlphaFoldDB" id="A0A3P8DRM8"/>
<accession>A0A3P8DRM8</accession>
<reference evidence="1 2" key="1">
    <citation type="submission" date="2018-11" db="EMBL/GenBank/DDBJ databases">
        <authorList>
            <consortium name="Pathogen Informatics"/>
        </authorList>
    </citation>
    <scope>NUCLEOTIDE SEQUENCE [LARGE SCALE GENOMIC DNA]</scope>
    <source>
        <strain>Denwood</strain>
        <strain evidence="2">Zambia</strain>
    </source>
</reference>
<evidence type="ECO:0000313" key="1">
    <source>
        <dbReference type="EMBL" id="VDP54347.1"/>
    </source>
</evidence>
<proteinExistence type="predicted"/>
<gene>
    <name evidence="1" type="ORF">SMTD_LOCUS10406</name>
</gene>
<dbReference type="Proteomes" id="UP000269396">
    <property type="component" value="Unassembled WGS sequence"/>
</dbReference>
<evidence type="ECO:0000313" key="2">
    <source>
        <dbReference type="Proteomes" id="UP000269396"/>
    </source>
</evidence>